<dbReference type="Pfam" id="PF03609">
    <property type="entry name" value="EII-Sor"/>
    <property type="match status" value="1"/>
</dbReference>
<evidence type="ECO:0000256" key="8">
    <source>
        <dbReference type="ARBA" id="ARBA00023136"/>
    </source>
</evidence>
<comment type="subcellular location">
    <subcellularLocation>
        <location evidence="1">Cell membrane</location>
        <topology evidence="1">Multi-pass membrane protein</topology>
    </subcellularLocation>
</comment>
<dbReference type="Proteomes" id="UP000293296">
    <property type="component" value="Chromosome"/>
</dbReference>
<dbReference type="RefSeq" id="WP_129352876.1">
    <property type="nucleotide sequence ID" value="NZ_CP026538.1"/>
</dbReference>
<name>A0A4P6I243_9BACT</name>
<dbReference type="OrthoDB" id="5470835at2"/>
<reference evidence="10 11" key="1">
    <citation type="submission" date="2018-02" db="EMBL/GenBank/DDBJ databases">
        <title>Genome sequence of Desulfovibrio carbinolicus DSM 3852.</title>
        <authorList>
            <person name="Wilbanks E."/>
            <person name="Skennerton C.T."/>
            <person name="Orphan V.J."/>
        </authorList>
    </citation>
    <scope>NUCLEOTIDE SEQUENCE [LARGE SCALE GENOMIC DNA]</scope>
    <source>
        <strain evidence="10 11">DSM 3852</strain>
    </source>
</reference>
<evidence type="ECO:0000256" key="4">
    <source>
        <dbReference type="ARBA" id="ARBA00022597"/>
    </source>
</evidence>
<organism evidence="10 11">
    <name type="scientific">Solidesulfovibrio carbinolicus</name>
    <dbReference type="NCBI Taxonomy" id="296842"/>
    <lineage>
        <taxon>Bacteria</taxon>
        <taxon>Pseudomonadati</taxon>
        <taxon>Thermodesulfobacteriota</taxon>
        <taxon>Desulfovibrionia</taxon>
        <taxon>Desulfovibrionales</taxon>
        <taxon>Desulfovibrionaceae</taxon>
        <taxon>Solidesulfovibrio</taxon>
    </lineage>
</organism>
<feature type="transmembrane region" description="Helical" evidence="9">
    <location>
        <begin position="172"/>
        <end position="189"/>
    </location>
</feature>
<keyword evidence="6 9" id="KW-0812">Transmembrane</keyword>
<sequence length="211" mass="22433">MCSSFRFAVNAALLERPLVIGLAWGLCQGDLPAALSLCIFYELFWLDGIPAGTHIPPNAAAATLAGLSLMHVFSLTTPAEALCVAGATSVLARLFSGLEGAQRVVENIVFSRYAAARQRQRAPFEPGKLVRRALVNTVVIQGLVFAVALAGLIALFAVALPMVWPYLASSRASWGQLWILGSLGAVLSLRYRPAYAALAGGMGLAVAWRFF</sequence>
<feature type="transmembrane region" description="Helical" evidence="9">
    <location>
        <begin position="138"/>
        <end position="160"/>
    </location>
</feature>
<keyword evidence="2" id="KW-0813">Transport</keyword>
<gene>
    <name evidence="10" type="ORF">C3Y92_11920</name>
</gene>
<proteinExistence type="predicted"/>
<keyword evidence="7 9" id="KW-1133">Transmembrane helix</keyword>
<keyword evidence="5" id="KW-0598">Phosphotransferase system</keyword>
<evidence type="ECO:0000313" key="10">
    <source>
        <dbReference type="EMBL" id="QAZ67889.1"/>
    </source>
</evidence>
<keyword evidence="4" id="KW-0762">Sugar transport</keyword>
<evidence type="ECO:0000313" key="11">
    <source>
        <dbReference type="Proteomes" id="UP000293296"/>
    </source>
</evidence>
<accession>A0A4P6I243</accession>
<keyword evidence="3" id="KW-1003">Cell membrane</keyword>
<evidence type="ECO:0000256" key="9">
    <source>
        <dbReference type="SAM" id="Phobius"/>
    </source>
</evidence>
<dbReference type="AlphaFoldDB" id="A0A4P6I243"/>
<evidence type="ECO:0000256" key="1">
    <source>
        <dbReference type="ARBA" id="ARBA00004651"/>
    </source>
</evidence>
<dbReference type="InterPro" id="IPR004700">
    <property type="entry name" value="PTS_IIC_man"/>
</dbReference>
<dbReference type="GO" id="GO:0009401">
    <property type="term" value="P:phosphoenolpyruvate-dependent sugar phosphotransferase system"/>
    <property type="evidence" value="ECO:0007669"/>
    <property type="project" value="UniProtKB-KW"/>
</dbReference>
<keyword evidence="11" id="KW-1185">Reference proteome</keyword>
<evidence type="ECO:0000256" key="7">
    <source>
        <dbReference type="ARBA" id="ARBA00022989"/>
    </source>
</evidence>
<keyword evidence="8 9" id="KW-0472">Membrane</keyword>
<dbReference type="EMBL" id="CP026538">
    <property type="protein sequence ID" value="QAZ67889.1"/>
    <property type="molecule type" value="Genomic_DNA"/>
</dbReference>
<protein>
    <submittedName>
        <fullName evidence="10">Uncharacterized protein</fullName>
    </submittedName>
</protein>
<evidence type="ECO:0000256" key="5">
    <source>
        <dbReference type="ARBA" id="ARBA00022683"/>
    </source>
</evidence>
<dbReference type="GO" id="GO:0005886">
    <property type="term" value="C:plasma membrane"/>
    <property type="evidence" value="ECO:0007669"/>
    <property type="project" value="UniProtKB-SubCell"/>
</dbReference>
<evidence type="ECO:0000256" key="6">
    <source>
        <dbReference type="ARBA" id="ARBA00022692"/>
    </source>
</evidence>
<evidence type="ECO:0000256" key="3">
    <source>
        <dbReference type="ARBA" id="ARBA00022475"/>
    </source>
</evidence>
<evidence type="ECO:0000256" key="2">
    <source>
        <dbReference type="ARBA" id="ARBA00022448"/>
    </source>
</evidence>
<dbReference type="KEGG" id="dcb:C3Y92_11920"/>